<dbReference type="Pfam" id="PF03070">
    <property type="entry name" value="TENA_THI-4"/>
    <property type="match status" value="1"/>
</dbReference>
<dbReference type="InterPro" id="IPR053261">
    <property type="entry name" value="Polyketide-peptide_reg"/>
</dbReference>
<feature type="domain" description="Thiaminase-2/PQQC" evidence="1">
    <location>
        <begin position="65"/>
        <end position="296"/>
    </location>
</feature>
<dbReference type="GO" id="GO:0006772">
    <property type="term" value="P:thiamine metabolic process"/>
    <property type="evidence" value="ECO:0007669"/>
    <property type="project" value="UniProtKB-ARBA"/>
</dbReference>
<keyword evidence="3" id="KW-1185">Reference proteome</keyword>
<dbReference type="InterPro" id="IPR004305">
    <property type="entry name" value="Thiaminase-2/PQQC"/>
</dbReference>
<dbReference type="EMBL" id="MU404353">
    <property type="protein sequence ID" value="KAI1614295.1"/>
    <property type="molecule type" value="Genomic_DNA"/>
</dbReference>
<organism evidence="2 3">
    <name type="scientific">Exophiala viscosa</name>
    <dbReference type="NCBI Taxonomy" id="2486360"/>
    <lineage>
        <taxon>Eukaryota</taxon>
        <taxon>Fungi</taxon>
        <taxon>Dikarya</taxon>
        <taxon>Ascomycota</taxon>
        <taxon>Pezizomycotina</taxon>
        <taxon>Eurotiomycetes</taxon>
        <taxon>Chaetothyriomycetidae</taxon>
        <taxon>Chaetothyriales</taxon>
        <taxon>Herpotrichiellaceae</taxon>
        <taxon>Exophiala</taxon>
    </lineage>
</organism>
<sequence>MPGQEKAIAKARLSQNSNVTPSSIQTPVHIVSDKLRNTILSPGARSTSLTTALLDASPQGFNLATQHPFLEHAGKCTLPKTTLSRWLSQDRLYAQSYISFIGALIARVDLPYQKVPHKSNSLQWRIVNLLSSSLENIHRELAFFDDTAERYGLQLDTPSRHDTAFTPELATQQYIEIFRSFGKDPSKSLLEGMVVLWATEACYLSAWTYASSFTPCPQSTEIKKEDEVSPTSDLDGGALREAFIPNWTSSEFQSFVKQIAELTDVLAEQEAVAGRDLKPFEWVWLHVLDIERRFWPEV</sequence>
<accession>A0AAN6DX51</accession>
<dbReference type="CDD" id="cd19357">
    <property type="entry name" value="TenA_E_At3g16990-like"/>
    <property type="match status" value="1"/>
</dbReference>
<dbReference type="InterPro" id="IPR016084">
    <property type="entry name" value="Haem_Oase-like_multi-hlx"/>
</dbReference>
<reference evidence="2" key="1">
    <citation type="journal article" date="2022" name="bioRxiv">
        <title>Deciphering the potential niche of two novel black yeast fungi from a biological soil crust based on their genomes, phenotypes, and melanin regulation.</title>
        <authorList>
            <consortium name="DOE Joint Genome Institute"/>
            <person name="Carr E.C."/>
            <person name="Barton Q."/>
            <person name="Grambo S."/>
            <person name="Sullivan M."/>
            <person name="Renfro C.M."/>
            <person name="Kuo A."/>
            <person name="Pangilinan J."/>
            <person name="Lipzen A."/>
            <person name="Keymanesh K."/>
            <person name="Savage E."/>
            <person name="Barry K."/>
            <person name="Grigoriev I.V."/>
            <person name="Riekhof W.R."/>
            <person name="Harris S.S."/>
        </authorList>
    </citation>
    <scope>NUCLEOTIDE SEQUENCE</scope>
    <source>
        <strain evidence="2">JF 03-4F</strain>
    </source>
</reference>
<dbReference type="PANTHER" id="PTHR41813:SF2">
    <property type="entry name" value="REGULATOR PAB1642, PUTATIVE (AFU_ORTHOLOGUE AFUA_3G11955)-RELATED"/>
    <property type="match status" value="1"/>
</dbReference>
<gene>
    <name evidence="2" type="ORF">EDD36DRAFT_222133</name>
</gene>
<dbReference type="AlphaFoldDB" id="A0AAN6DX51"/>
<evidence type="ECO:0000313" key="3">
    <source>
        <dbReference type="Proteomes" id="UP001203852"/>
    </source>
</evidence>
<dbReference type="PANTHER" id="PTHR41813">
    <property type="entry name" value="REGULATOR PAB1642, PUTATIVE (AFU_ORTHOLOGUE AFUA_3G11955)-RELATED"/>
    <property type="match status" value="1"/>
</dbReference>
<dbReference type="Proteomes" id="UP001203852">
    <property type="component" value="Unassembled WGS sequence"/>
</dbReference>
<proteinExistence type="predicted"/>
<dbReference type="Gene3D" id="1.20.910.10">
    <property type="entry name" value="Heme oxygenase-like"/>
    <property type="match status" value="1"/>
</dbReference>
<name>A0AAN6DX51_9EURO</name>
<evidence type="ECO:0000313" key="2">
    <source>
        <dbReference type="EMBL" id="KAI1614295.1"/>
    </source>
</evidence>
<evidence type="ECO:0000259" key="1">
    <source>
        <dbReference type="Pfam" id="PF03070"/>
    </source>
</evidence>
<dbReference type="SUPFAM" id="SSF48613">
    <property type="entry name" value="Heme oxygenase-like"/>
    <property type="match status" value="1"/>
</dbReference>
<protein>
    <submittedName>
        <fullName evidence="2">Transcription regulator PAB1642</fullName>
    </submittedName>
</protein>
<comment type="caution">
    <text evidence="2">The sequence shown here is derived from an EMBL/GenBank/DDBJ whole genome shotgun (WGS) entry which is preliminary data.</text>
</comment>